<reference evidence="3" key="1">
    <citation type="journal article" date="2024" name="IScience">
        <title>Strigolactones Initiate the Formation of Haustorium-like Structures in Castilleja.</title>
        <authorList>
            <person name="Buerger M."/>
            <person name="Peterson D."/>
            <person name="Chory J."/>
        </authorList>
    </citation>
    <scope>NUCLEOTIDE SEQUENCE [LARGE SCALE GENOMIC DNA]</scope>
</reference>
<dbReference type="AlphaFoldDB" id="A0ABD3E0V6"/>
<accession>A0ABD3E0V6</accession>
<keyword evidence="3" id="KW-1185">Reference proteome</keyword>
<sequence length="91" mass="10320">MGLSILKITGTVMFVGWLSHGVAMPAADADGFQPNTICFTDDAFTDTKSVRCTDNGIFDYKNKTFQKCYYPFDYRSLRKKIMPPPLWLTPI</sequence>
<protein>
    <submittedName>
        <fullName evidence="2">Uncharacterized protein</fullName>
    </submittedName>
</protein>
<comment type="caution">
    <text evidence="2">The sequence shown here is derived from an EMBL/GenBank/DDBJ whole genome shotgun (WGS) entry which is preliminary data.</text>
</comment>
<name>A0ABD3E0V6_9LAMI</name>
<feature type="chain" id="PRO_5044848580" evidence="1">
    <location>
        <begin position="30"/>
        <end position="91"/>
    </location>
</feature>
<proteinExistence type="predicted"/>
<dbReference type="Proteomes" id="UP001632038">
    <property type="component" value="Unassembled WGS sequence"/>
</dbReference>
<dbReference type="EMBL" id="JAVIJP010000009">
    <property type="protein sequence ID" value="KAL3647437.1"/>
    <property type="molecule type" value="Genomic_DNA"/>
</dbReference>
<gene>
    <name evidence="2" type="ORF">CASFOL_008405</name>
</gene>
<evidence type="ECO:0000313" key="3">
    <source>
        <dbReference type="Proteomes" id="UP001632038"/>
    </source>
</evidence>
<evidence type="ECO:0000313" key="2">
    <source>
        <dbReference type="EMBL" id="KAL3647437.1"/>
    </source>
</evidence>
<organism evidence="2 3">
    <name type="scientific">Castilleja foliolosa</name>
    <dbReference type="NCBI Taxonomy" id="1961234"/>
    <lineage>
        <taxon>Eukaryota</taxon>
        <taxon>Viridiplantae</taxon>
        <taxon>Streptophyta</taxon>
        <taxon>Embryophyta</taxon>
        <taxon>Tracheophyta</taxon>
        <taxon>Spermatophyta</taxon>
        <taxon>Magnoliopsida</taxon>
        <taxon>eudicotyledons</taxon>
        <taxon>Gunneridae</taxon>
        <taxon>Pentapetalae</taxon>
        <taxon>asterids</taxon>
        <taxon>lamiids</taxon>
        <taxon>Lamiales</taxon>
        <taxon>Orobanchaceae</taxon>
        <taxon>Pedicularideae</taxon>
        <taxon>Castillejinae</taxon>
        <taxon>Castilleja</taxon>
    </lineage>
</organism>
<feature type="signal peptide" evidence="1">
    <location>
        <begin position="1"/>
        <end position="29"/>
    </location>
</feature>
<keyword evidence="1" id="KW-0732">Signal</keyword>
<evidence type="ECO:0000256" key="1">
    <source>
        <dbReference type="SAM" id="SignalP"/>
    </source>
</evidence>